<evidence type="ECO:0000313" key="4">
    <source>
        <dbReference type="EMBL" id="SDB86390.1"/>
    </source>
</evidence>
<evidence type="ECO:0000313" key="5">
    <source>
        <dbReference type="Proteomes" id="UP000199086"/>
    </source>
</evidence>
<evidence type="ECO:0000259" key="3">
    <source>
        <dbReference type="Pfam" id="PF01361"/>
    </source>
</evidence>
<dbReference type="InterPro" id="IPR004370">
    <property type="entry name" value="4-OT-like_dom"/>
</dbReference>
<dbReference type="PANTHER" id="PTHR35530:SF1">
    <property type="entry name" value="2-HYDROXYMUCONATE TAUTOMERASE"/>
    <property type="match status" value="1"/>
</dbReference>
<reference evidence="4 5" key="1">
    <citation type="submission" date="2016-06" db="EMBL/GenBank/DDBJ databases">
        <authorList>
            <person name="Olsen C.W."/>
            <person name="Carey S."/>
            <person name="Hinshaw L."/>
            <person name="Karasin A.I."/>
        </authorList>
    </citation>
    <scope>NUCLEOTIDE SEQUENCE [LARGE SCALE GENOMIC DNA]</scope>
    <source>
        <strain evidence="4 5">LZ-22</strain>
    </source>
</reference>
<dbReference type="Proteomes" id="UP000199086">
    <property type="component" value="Unassembled WGS sequence"/>
</dbReference>
<dbReference type="Pfam" id="PF01361">
    <property type="entry name" value="Tautomerase"/>
    <property type="match status" value="1"/>
</dbReference>
<dbReference type="GO" id="GO:0016853">
    <property type="term" value="F:isomerase activity"/>
    <property type="evidence" value="ECO:0007669"/>
    <property type="project" value="UniProtKB-KW"/>
</dbReference>
<keyword evidence="2" id="KW-0413">Isomerase</keyword>
<dbReference type="EMBL" id="FMYF01000005">
    <property type="protein sequence ID" value="SDB86390.1"/>
    <property type="molecule type" value="Genomic_DNA"/>
</dbReference>
<feature type="domain" description="4-oxalocrotonate tautomerase-like" evidence="3">
    <location>
        <begin position="2"/>
        <end position="60"/>
    </location>
</feature>
<keyword evidence="5" id="KW-1185">Reference proteome</keyword>
<protein>
    <submittedName>
        <fullName evidence="4">4-oxalocrotonate tautomerase</fullName>
    </submittedName>
</protein>
<sequence length="72" mass="7964">MPIIEVTLAEGRTPEKLRALIHELTESVVRTGVAKKESVRVILREVPKTHFAAADETLAERAEKAARTTEQA</sequence>
<comment type="similarity">
    <text evidence="1">Belongs to the 4-oxalocrotonate tautomerase family.</text>
</comment>
<dbReference type="RefSeq" id="WP_092609840.1">
    <property type="nucleotide sequence ID" value="NZ_FMYF01000005.1"/>
</dbReference>
<proteinExistence type="inferred from homology"/>
<accession>A0A1G6GWG6</accession>
<gene>
    <name evidence="4" type="ORF">GA0111570_105202</name>
</gene>
<dbReference type="Gene3D" id="3.30.429.10">
    <property type="entry name" value="Macrophage Migration Inhibitory Factor"/>
    <property type="match status" value="1"/>
</dbReference>
<organism evidence="4 5">
    <name type="scientific">Raineyella antarctica</name>
    <dbReference type="NCBI Taxonomy" id="1577474"/>
    <lineage>
        <taxon>Bacteria</taxon>
        <taxon>Bacillati</taxon>
        <taxon>Actinomycetota</taxon>
        <taxon>Actinomycetes</taxon>
        <taxon>Propionibacteriales</taxon>
        <taxon>Propionibacteriaceae</taxon>
        <taxon>Raineyella</taxon>
    </lineage>
</organism>
<evidence type="ECO:0000256" key="2">
    <source>
        <dbReference type="ARBA" id="ARBA00023235"/>
    </source>
</evidence>
<dbReference type="SUPFAM" id="SSF55331">
    <property type="entry name" value="Tautomerase/MIF"/>
    <property type="match status" value="1"/>
</dbReference>
<dbReference type="STRING" id="1577474.GA0111570_105202"/>
<name>A0A1G6GWG6_9ACTN</name>
<dbReference type="InterPro" id="IPR014347">
    <property type="entry name" value="Tautomerase/MIF_sf"/>
</dbReference>
<evidence type="ECO:0000256" key="1">
    <source>
        <dbReference type="ARBA" id="ARBA00006723"/>
    </source>
</evidence>
<dbReference type="AlphaFoldDB" id="A0A1G6GWG6"/>
<dbReference type="OrthoDB" id="4965437at2"/>
<dbReference type="PANTHER" id="PTHR35530">
    <property type="entry name" value="TAUTOMERASE-RELATED"/>
    <property type="match status" value="1"/>
</dbReference>